<name>A0ABN1MMU7_9FLAO</name>
<dbReference type="Proteomes" id="UP001501126">
    <property type="component" value="Unassembled WGS sequence"/>
</dbReference>
<accession>A0ABN1MMU7</accession>
<proteinExistence type="predicted"/>
<keyword evidence="3" id="KW-0808">Transferase</keyword>
<sequence length="307" mass="34681">MRQVRSISIIIPVFNSENCIGELLERLMDVSRQLDLQTEIIAVDDGSSDNSWEVLKGTGAQSLFPVKRIRLSRNFGQHHALICGMSKAKGDVVITIDDDLEFLPEDIPVLLERYLSGNSEVVYGVPQSKKISAWRKSQSFCYKKLAGWVNKSGVGSSFRLLSSSLVKEIVKHSSPFIFIDELCLWYTDKVEVVQVRHELSKRSRSNYNSFKLVALTSNLILISSTFPLKLITRLGFILMLTNFFIGFYIIIQKMFFSIKVLGYTSLIVSILFSTGIILFSLGIIAQYVSKILLSQYGKPSYHIAEEI</sequence>
<dbReference type="InterPro" id="IPR029044">
    <property type="entry name" value="Nucleotide-diphossugar_trans"/>
</dbReference>
<evidence type="ECO:0000256" key="7">
    <source>
        <dbReference type="ARBA" id="ARBA00023136"/>
    </source>
</evidence>
<gene>
    <name evidence="10" type="ORF">GCM10009118_06490</name>
</gene>
<reference evidence="10 11" key="1">
    <citation type="journal article" date="2019" name="Int. J. Syst. Evol. Microbiol.">
        <title>The Global Catalogue of Microorganisms (GCM) 10K type strain sequencing project: providing services to taxonomists for standard genome sequencing and annotation.</title>
        <authorList>
            <consortium name="The Broad Institute Genomics Platform"/>
            <consortium name="The Broad Institute Genome Sequencing Center for Infectious Disease"/>
            <person name="Wu L."/>
            <person name="Ma J."/>
        </authorList>
    </citation>
    <scope>NUCLEOTIDE SEQUENCE [LARGE SCALE GENOMIC DNA]</scope>
    <source>
        <strain evidence="10 11">JCM 16083</strain>
    </source>
</reference>
<dbReference type="RefSeq" id="WP_343785095.1">
    <property type="nucleotide sequence ID" value="NZ_BAAAFH010000003.1"/>
</dbReference>
<keyword evidence="1" id="KW-1003">Cell membrane</keyword>
<dbReference type="Pfam" id="PF00535">
    <property type="entry name" value="Glycos_transf_2"/>
    <property type="match status" value="1"/>
</dbReference>
<keyword evidence="4 8" id="KW-0812">Transmembrane</keyword>
<comment type="caution">
    <text evidence="10">The sequence shown here is derived from an EMBL/GenBank/DDBJ whole genome shotgun (WGS) entry which is preliminary data.</text>
</comment>
<dbReference type="SUPFAM" id="SSF53448">
    <property type="entry name" value="Nucleotide-diphospho-sugar transferases"/>
    <property type="match status" value="1"/>
</dbReference>
<feature type="transmembrane region" description="Helical" evidence="8">
    <location>
        <begin position="263"/>
        <end position="288"/>
    </location>
</feature>
<dbReference type="PANTHER" id="PTHR48090">
    <property type="entry name" value="UNDECAPRENYL-PHOSPHATE 4-DEOXY-4-FORMAMIDO-L-ARABINOSE TRANSFERASE-RELATED"/>
    <property type="match status" value="1"/>
</dbReference>
<evidence type="ECO:0000259" key="9">
    <source>
        <dbReference type="Pfam" id="PF00535"/>
    </source>
</evidence>
<evidence type="ECO:0000256" key="6">
    <source>
        <dbReference type="ARBA" id="ARBA00022989"/>
    </source>
</evidence>
<evidence type="ECO:0000256" key="8">
    <source>
        <dbReference type="SAM" id="Phobius"/>
    </source>
</evidence>
<evidence type="ECO:0000256" key="4">
    <source>
        <dbReference type="ARBA" id="ARBA00022692"/>
    </source>
</evidence>
<dbReference type="InterPro" id="IPR001173">
    <property type="entry name" value="Glyco_trans_2-like"/>
</dbReference>
<keyword evidence="6 8" id="KW-1133">Transmembrane helix</keyword>
<evidence type="ECO:0000256" key="1">
    <source>
        <dbReference type="ARBA" id="ARBA00022475"/>
    </source>
</evidence>
<keyword evidence="5" id="KW-0448">Lipopolysaccharide biosynthesis</keyword>
<evidence type="ECO:0000313" key="10">
    <source>
        <dbReference type="EMBL" id="GAA0874241.1"/>
    </source>
</evidence>
<dbReference type="EMBL" id="BAAAFH010000003">
    <property type="protein sequence ID" value="GAA0874241.1"/>
    <property type="molecule type" value="Genomic_DNA"/>
</dbReference>
<keyword evidence="11" id="KW-1185">Reference proteome</keyword>
<protein>
    <submittedName>
        <fullName evidence="10">Glycosyltransferase family 2 protein</fullName>
    </submittedName>
</protein>
<evidence type="ECO:0000256" key="3">
    <source>
        <dbReference type="ARBA" id="ARBA00022679"/>
    </source>
</evidence>
<dbReference type="InterPro" id="IPR050256">
    <property type="entry name" value="Glycosyltransferase_2"/>
</dbReference>
<keyword evidence="7 8" id="KW-0472">Membrane</keyword>
<dbReference type="Gene3D" id="3.90.550.10">
    <property type="entry name" value="Spore Coat Polysaccharide Biosynthesis Protein SpsA, Chain A"/>
    <property type="match status" value="1"/>
</dbReference>
<evidence type="ECO:0000256" key="2">
    <source>
        <dbReference type="ARBA" id="ARBA00022676"/>
    </source>
</evidence>
<dbReference type="PANTHER" id="PTHR48090:SF3">
    <property type="entry name" value="UNDECAPRENYL-PHOSPHATE 4-DEOXY-4-FORMAMIDO-L-ARABINOSE TRANSFERASE"/>
    <property type="match status" value="1"/>
</dbReference>
<feature type="transmembrane region" description="Helical" evidence="8">
    <location>
        <begin position="234"/>
        <end position="251"/>
    </location>
</feature>
<evidence type="ECO:0000313" key="11">
    <source>
        <dbReference type="Proteomes" id="UP001501126"/>
    </source>
</evidence>
<organism evidence="10 11">
    <name type="scientific">Wandonia haliotis</name>
    <dbReference type="NCBI Taxonomy" id="574963"/>
    <lineage>
        <taxon>Bacteria</taxon>
        <taxon>Pseudomonadati</taxon>
        <taxon>Bacteroidota</taxon>
        <taxon>Flavobacteriia</taxon>
        <taxon>Flavobacteriales</taxon>
        <taxon>Crocinitomicaceae</taxon>
        <taxon>Wandonia</taxon>
    </lineage>
</organism>
<evidence type="ECO:0000256" key="5">
    <source>
        <dbReference type="ARBA" id="ARBA00022985"/>
    </source>
</evidence>
<feature type="domain" description="Glycosyltransferase 2-like" evidence="9">
    <location>
        <begin position="8"/>
        <end position="138"/>
    </location>
</feature>
<keyword evidence="2" id="KW-0328">Glycosyltransferase</keyword>